<protein>
    <submittedName>
        <fullName evidence="2">Uncharacterized protein</fullName>
    </submittedName>
</protein>
<proteinExistence type="predicted"/>
<name>K9TNQ5_9CYAN</name>
<evidence type="ECO:0000313" key="2">
    <source>
        <dbReference type="EMBL" id="AFY84487.1"/>
    </source>
</evidence>
<dbReference type="KEGG" id="oac:Oscil6304_4983"/>
<sequence>MGDRPNSFDPDSSVQPALPGSSFPSWARVESVAFRLPLTRAGIPNLFRVTAGFALLASADPSDGMEISRWDFQL</sequence>
<accession>K9TNQ5</accession>
<evidence type="ECO:0000256" key="1">
    <source>
        <dbReference type="SAM" id="MobiDB-lite"/>
    </source>
</evidence>
<dbReference type="HOGENOM" id="CLU_2684299_0_0_3"/>
<organism evidence="2 3">
    <name type="scientific">Oscillatoria acuminata PCC 6304</name>
    <dbReference type="NCBI Taxonomy" id="56110"/>
    <lineage>
        <taxon>Bacteria</taxon>
        <taxon>Bacillati</taxon>
        <taxon>Cyanobacteriota</taxon>
        <taxon>Cyanophyceae</taxon>
        <taxon>Oscillatoriophycideae</taxon>
        <taxon>Oscillatoriales</taxon>
        <taxon>Oscillatoriaceae</taxon>
        <taxon>Oscillatoria</taxon>
    </lineage>
</organism>
<dbReference type="InParanoid" id="K9TNQ5"/>
<dbReference type="Proteomes" id="UP000010367">
    <property type="component" value="Chromosome"/>
</dbReference>
<dbReference type="AlphaFoldDB" id="K9TNQ5"/>
<gene>
    <name evidence="2" type="ORF">Oscil6304_4983</name>
</gene>
<reference evidence="2 3" key="1">
    <citation type="submission" date="2012-06" db="EMBL/GenBank/DDBJ databases">
        <title>Finished chromosome of genome of Oscillatoria acuminata PCC 6304.</title>
        <authorList>
            <consortium name="US DOE Joint Genome Institute"/>
            <person name="Gugger M."/>
            <person name="Coursin T."/>
            <person name="Rippka R."/>
            <person name="Tandeau De Marsac N."/>
            <person name="Huntemann M."/>
            <person name="Wei C.-L."/>
            <person name="Han J."/>
            <person name="Detter J.C."/>
            <person name="Han C."/>
            <person name="Tapia R."/>
            <person name="Davenport K."/>
            <person name="Daligault H."/>
            <person name="Erkkila T."/>
            <person name="Gu W."/>
            <person name="Munk A.C.C."/>
            <person name="Teshima H."/>
            <person name="Xu Y."/>
            <person name="Chain P."/>
            <person name="Chen A."/>
            <person name="Krypides N."/>
            <person name="Mavromatis K."/>
            <person name="Markowitz V."/>
            <person name="Szeto E."/>
            <person name="Ivanova N."/>
            <person name="Mikhailova N."/>
            <person name="Ovchinnikova G."/>
            <person name="Pagani I."/>
            <person name="Pati A."/>
            <person name="Goodwin L."/>
            <person name="Peters L."/>
            <person name="Pitluck S."/>
            <person name="Woyke T."/>
            <person name="Kerfeld C."/>
        </authorList>
    </citation>
    <scope>NUCLEOTIDE SEQUENCE [LARGE SCALE GENOMIC DNA]</scope>
    <source>
        <strain evidence="2 3">PCC 6304</strain>
    </source>
</reference>
<keyword evidence="3" id="KW-1185">Reference proteome</keyword>
<feature type="region of interest" description="Disordered" evidence="1">
    <location>
        <begin position="1"/>
        <end position="22"/>
    </location>
</feature>
<evidence type="ECO:0000313" key="3">
    <source>
        <dbReference type="Proteomes" id="UP000010367"/>
    </source>
</evidence>
<dbReference type="EMBL" id="CP003607">
    <property type="protein sequence ID" value="AFY84487.1"/>
    <property type="molecule type" value="Genomic_DNA"/>
</dbReference>